<dbReference type="InterPro" id="IPR023214">
    <property type="entry name" value="HAD_sf"/>
</dbReference>
<evidence type="ECO:0000313" key="4">
    <source>
        <dbReference type="EMBL" id="HJC63339.1"/>
    </source>
</evidence>
<dbReference type="Pfam" id="PF08282">
    <property type="entry name" value="Hydrolase_3"/>
    <property type="match status" value="1"/>
</dbReference>
<keyword evidence="3" id="KW-0460">Magnesium</keyword>
<proteinExistence type="predicted"/>
<organism evidence="4 5">
    <name type="scientific">Candidatus Blautia merdavium</name>
    <dbReference type="NCBI Taxonomy" id="2838494"/>
    <lineage>
        <taxon>Bacteria</taxon>
        <taxon>Bacillati</taxon>
        <taxon>Bacillota</taxon>
        <taxon>Clostridia</taxon>
        <taxon>Lachnospirales</taxon>
        <taxon>Lachnospiraceae</taxon>
        <taxon>Blautia</taxon>
    </lineage>
</organism>
<dbReference type="GO" id="GO:0016787">
    <property type="term" value="F:hydrolase activity"/>
    <property type="evidence" value="ECO:0007669"/>
    <property type="project" value="UniProtKB-KW"/>
</dbReference>
<dbReference type="EMBL" id="DWVZ01000090">
    <property type="protein sequence ID" value="HJC63339.1"/>
    <property type="molecule type" value="Genomic_DNA"/>
</dbReference>
<evidence type="ECO:0000256" key="1">
    <source>
        <dbReference type="ARBA" id="ARBA00001946"/>
    </source>
</evidence>
<reference evidence="4" key="1">
    <citation type="journal article" date="2021" name="PeerJ">
        <title>Extensive microbial diversity within the chicken gut microbiome revealed by metagenomics and culture.</title>
        <authorList>
            <person name="Gilroy R."/>
            <person name="Ravi A."/>
            <person name="Getino M."/>
            <person name="Pursley I."/>
            <person name="Horton D.L."/>
            <person name="Alikhan N.F."/>
            <person name="Baker D."/>
            <person name="Gharbi K."/>
            <person name="Hall N."/>
            <person name="Watson M."/>
            <person name="Adriaenssens E.M."/>
            <person name="Foster-Nyarko E."/>
            <person name="Jarju S."/>
            <person name="Secka A."/>
            <person name="Antonio M."/>
            <person name="Oren A."/>
            <person name="Chaudhuri R.R."/>
            <person name="La Ragione R."/>
            <person name="Hildebrand F."/>
            <person name="Pallen M.J."/>
        </authorList>
    </citation>
    <scope>NUCLEOTIDE SEQUENCE</scope>
    <source>
        <strain evidence="4">ChiBcec2-3848</strain>
    </source>
</reference>
<reference evidence="4" key="2">
    <citation type="submission" date="2021-04" db="EMBL/GenBank/DDBJ databases">
        <authorList>
            <person name="Gilroy R."/>
        </authorList>
    </citation>
    <scope>NUCLEOTIDE SEQUENCE</scope>
    <source>
        <strain evidence="4">ChiBcec2-3848</strain>
    </source>
</reference>
<protein>
    <submittedName>
        <fullName evidence="4">HAD hydrolase family protein</fullName>
    </submittedName>
</protein>
<keyword evidence="2 4" id="KW-0378">Hydrolase</keyword>
<evidence type="ECO:0000256" key="3">
    <source>
        <dbReference type="ARBA" id="ARBA00022842"/>
    </source>
</evidence>
<dbReference type="Proteomes" id="UP000823886">
    <property type="component" value="Unassembled WGS sequence"/>
</dbReference>
<dbReference type="PANTHER" id="PTHR47267:SF4">
    <property type="entry name" value="PYRIDOXAL PHOSPHATE PHOSPHATASE YIGL"/>
    <property type="match status" value="1"/>
</dbReference>
<dbReference type="Gene3D" id="3.40.50.1000">
    <property type="entry name" value="HAD superfamily/HAD-like"/>
    <property type="match status" value="1"/>
</dbReference>
<gene>
    <name evidence="4" type="ORF">H9753_06955</name>
</gene>
<comment type="cofactor">
    <cofactor evidence="1">
        <name>Mg(2+)</name>
        <dbReference type="ChEBI" id="CHEBI:18420"/>
    </cofactor>
</comment>
<accession>A0A9D2TB25</accession>
<dbReference type="PANTHER" id="PTHR47267">
    <property type="match status" value="1"/>
</dbReference>
<dbReference type="AlphaFoldDB" id="A0A9D2TB25"/>
<dbReference type="InterPro" id="IPR036412">
    <property type="entry name" value="HAD-like_sf"/>
</dbReference>
<sequence length="140" mass="16032">MQKIVFCDLDKTLIFGNHLHSPKDLESLRKFRRSGNLLVYCTVRNKAEVDSVIRQFSLPYDYLILNNGSRIEDAYGTELFSRMIPAAAGMEILRLCHGFPGVCVYFYDAKGKRNCSLCTSWSDREKKGSALCLTFLFCRI</sequence>
<evidence type="ECO:0000313" key="5">
    <source>
        <dbReference type="Proteomes" id="UP000823886"/>
    </source>
</evidence>
<evidence type="ECO:0000256" key="2">
    <source>
        <dbReference type="ARBA" id="ARBA00022801"/>
    </source>
</evidence>
<comment type="caution">
    <text evidence="4">The sequence shown here is derived from an EMBL/GenBank/DDBJ whole genome shotgun (WGS) entry which is preliminary data.</text>
</comment>
<name>A0A9D2TB25_9FIRM</name>
<dbReference type="SUPFAM" id="SSF56784">
    <property type="entry name" value="HAD-like"/>
    <property type="match status" value="1"/>
</dbReference>